<keyword evidence="1" id="KW-0175">Coiled coil</keyword>
<feature type="coiled-coil region" evidence="1">
    <location>
        <begin position="61"/>
        <end position="152"/>
    </location>
</feature>
<dbReference type="Proteomes" id="UP000238762">
    <property type="component" value="Unassembled WGS sequence"/>
</dbReference>
<evidence type="ECO:0008006" key="4">
    <source>
        <dbReference type="Google" id="ProtNLM"/>
    </source>
</evidence>
<comment type="caution">
    <text evidence="2">The sequence shown here is derived from an EMBL/GenBank/DDBJ whole genome shotgun (WGS) entry which is preliminary data.</text>
</comment>
<organism evidence="2 3">
    <name type="scientific">Merismopedia glauca CCAP 1448/3</name>
    <dbReference type="NCBI Taxonomy" id="1296344"/>
    <lineage>
        <taxon>Bacteria</taxon>
        <taxon>Bacillati</taxon>
        <taxon>Cyanobacteriota</taxon>
        <taxon>Cyanophyceae</taxon>
        <taxon>Synechococcales</taxon>
        <taxon>Merismopediaceae</taxon>
        <taxon>Merismopedia</taxon>
    </lineage>
</organism>
<sequence>MSQIEPPTIESLQTEVSRLRDELQMRDQLLQQLSQELFRLVKGNAKLAAKPDFSQRQVRAISLFGQQIQDVEQQVELYQEQINTRDTEIENLRESVEQLTTRSQMLERVLQQLPQIYQQKFAQRLIQVRDKVATLQRENRQLHAKLQSANYRIASRTPKKALELPNLPRVAGSLPPYGNIDSSNVE</sequence>
<dbReference type="AlphaFoldDB" id="A0A2T1C1V7"/>
<feature type="coiled-coil region" evidence="1">
    <location>
        <begin position="9"/>
        <end position="36"/>
    </location>
</feature>
<evidence type="ECO:0000256" key="1">
    <source>
        <dbReference type="SAM" id="Coils"/>
    </source>
</evidence>
<reference evidence="2 3" key="1">
    <citation type="submission" date="2018-02" db="EMBL/GenBank/DDBJ databases">
        <authorList>
            <person name="Cohen D.B."/>
            <person name="Kent A.D."/>
        </authorList>
    </citation>
    <scope>NUCLEOTIDE SEQUENCE [LARGE SCALE GENOMIC DNA]</scope>
    <source>
        <strain evidence="2 3">CCAP 1448/3</strain>
    </source>
</reference>
<dbReference type="Gene3D" id="1.10.287.1490">
    <property type="match status" value="1"/>
</dbReference>
<protein>
    <recommendedName>
        <fullName evidence="4">Basic region leucine zipper</fullName>
    </recommendedName>
</protein>
<dbReference type="EMBL" id="PVWJ01000067">
    <property type="protein sequence ID" value="PSB02260.1"/>
    <property type="molecule type" value="Genomic_DNA"/>
</dbReference>
<dbReference type="InterPro" id="IPR054639">
    <property type="entry name" value="Npun_F5560-like"/>
</dbReference>
<accession>A0A2T1C1V7</accession>
<dbReference type="OrthoDB" id="571541at2"/>
<reference evidence="2 3" key="2">
    <citation type="submission" date="2018-03" db="EMBL/GenBank/DDBJ databases">
        <title>The ancient ancestry and fast evolution of plastids.</title>
        <authorList>
            <person name="Moore K.R."/>
            <person name="Magnabosco C."/>
            <person name="Momper L."/>
            <person name="Gold D.A."/>
            <person name="Bosak T."/>
            <person name="Fournier G.P."/>
        </authorList>
    </citation>
    <scope>NUCLEOTIDE SEQUENCE [LARGE SCALE GENOMIC DNA]</scope>
    <source>
        <strain evidence="2 3">CCAP 1448/3</strain>
    </source>
</reference>
<name>A0A2T1C1V7_9CYAN</name>
<gene>
    <name evidence="2" type="ORF">C7B64_14110</name>
</gene>
<keyword evidence="3" id="KW-1185">Reference proteome</keyword>
<dbReference type="NCBIfam" id="NF045622">
    <property type="entry name" value="Npun_F5560_fam"/>
    <property type="match status" value="1"/>
</dbReference>
<evidence type="ECO:0000313" key="2">
    <source>
        <dbReference type="EMBL" id="PSB02260.1"/>
    </source>
</evidence>
<evidence type="ECO:0000313" key="3">
    <source>
        <dbReference type="Proteomes" id="UP000238762"/>
    </source>
</evidence>
<dbReference type="RefSeq" id="WP_106289300.1">
    <property type="nucleotide sequence ID" value="NZ_CAWNTC010000082.1"/>
</dbReference>
<proteinExistence type="predicted"/>